<dbReference type="SUPFAM" id="SSF48452">
    <property type="entry name" value="TPR-like"/>
    <property type="match status" value="2"/>
</dbReference>
<evidence type="ECO:0000313" key="2">
    <source>
        <dbReference type="EMBL" id="KAK2728805.1"/>
    </source>
</evidence>
<dbReference type="InterPro" id="IPR011990">
    <property type="entry name" value="TPR-like_helical_dom_sf"/>
</dbReference>
<proteinExistence type="predicted"/>
<comment type="caution">
    <text evidence="2">The sequence shown here is derived from an EMBL/GenBank/DDBJ whole genome shotgun (WGS) entry which is preliminary data.</text>
</comment>
<dbReference type="PANTHER" id="PTHR46082">
    <property type="entry name" value="ATP/GTP-BINDING PROTEIN-RELATED"/>
    <property type="match status" value="1"/>
</dbReference>
<evidence type="ECO:0000256" key="1">
    <source>
        <dbReference type="PROSITE-ProRule" id="PRU00339"/>
    </source>
</evidence>
<dbReference type="Gene3D" id="1.25.40.10">
    <property type="entry name" value="Tetratricopeptide repeat domain"/>
    <property type="match status" value="2"/>
</dbReference>
<dbReference type="InterPro" id="IPR053137">
    <property type="entry name" value="NLR-like"/>
</dbReference>
<feature type="repeat" description="TPR" evidence="1">
    <location>
        <begin position="415"/>
        <end position="448"/>
    </location>
</feature>
<evidence type="ECO:0000313" key="3">
    <source>
        <dbReference type="Proteomes" id="UP001281614"/>
    </source>
</evidence>
<dbReference type="EMBL" id="VYYT01000876">
    <property type="protein sequence ID" value="KAK2728805.1"/>
    <property type="molecule type" value="Genomic_DNA"/>
</dbReference>
<dbReference type="Proteomes" id="UP001281614">
    <property type="component" value="Unassembled WGS sequence"/>
</dbReference>
<dbReference type="SMART" id="SM00028">
    <property type="entry name" value="TPR"/>
    <property type="match status" value="6"/>
</dbReference>
<accession>A0AAE0CX19</accession>
<dbReference type="Pfam" id="PF13424">
    <property type="entry name" value="TPR_12"/>
    <property type="match status" value="3"/>
</dbReference>
<organism evidence="2 3">
    <name type="scientific">Colletotrichum kahawae</name>
    <name type="common">Coffee berry disease fungus</name>
    <dbReference type="NCBI Taxonomy" id="34407"/>
    <lineage>
        <taxon>Eukaryota</taxon>
        <taxon>Fungi</taxon>
        <taxon>Dikarya</taxon>
        <taxon>Ascomycota</taxon>
        <taxon>Pezizomycotina</taxon>
        <taxon>Sordariomycetes</taxon>
        <taxon>Hypocreomycetidae</taxon>
        <taxon>Glomerellales</taxon>
        <taxon>Glomerellaceae</taxon>
        <taxon>Colletotrichum</taxon>
        <taxon>Colletotrichum gloeosporioides species complex</taxon>
    </lineage>
</organism>
<reference evidence="2" key="1">
    <citation type="submission" date="2023-02" db="EMBL/GenBank/DDBJ databases">
        <title>Colletotrichum kahawae CIFC_Que2 genome sequencing and assembly.</title>
        <authorList>
            <person name="Baroncelli R."/>
        </authorList>
    </citation>
    <scope>NUCLEOTIDE SEQUENCE</scope>
    <source>
        <strain evidence="2">CIFC_Que2</strain>
    </source>
</reference>
<dbReference type="PANTHER" id="PTHR46082:SF6">
    <property type="entry name" value="AAA+ ATPASE DOMAIN-CONTAINING PROTEIN-RELATED"/>
    <property type="match status" value="1"/>
</dbReference>
<dbReference type="InterPro" id="IPR019734">
    <property type="entry name" value="TPR_rpt"/>
</dbReference>
<gene>
    <name evidence="2" type="ORF">CKAH01_02855</name>
</gene>
<feature type="repeat" description="TPR" evidence="1">
    <location>
        <begin position="331"/>
        <end position="364"/>
    </location>
</feature>
<sequence length="619" mass="69739">MEKKDDDGGTASKAYDIRHYFPNTEHGAIFITTRLSSVGRLGRSIQLEKLGDIQDSLKILASASGRDFSNDPGARLLAQKLDGLPLALATAGAYLNQVSTSCTEYVQMYEKTWLQLHKQSPHLLEYHRALYSTWNVTLQHIQLQNQHAVELLRLWAYFDNHDLWYELLQAGKREKKPVWLHDLTEDKLSFDAAMRVVCEHGLAEPNAYCHEGLSPGSRGYSMHACVHAWTVHVLNAIPSPVLATTARRCVSSHVDHGKEPEFWLVQRRLLPHADQLTSTIDTDVEDSASVFRKFSRLYRGQGRMIEAESMLEKALRCLEKRPRPDHVVQVTRILSMLGDLYLYQGRLKDANAMYERALQGSQKALGLHHKETIATINGLGFCYSRQGQLEDAQAMLEQAVQGSQKAQGPDHPDTLAAMHNLGIIYARRGQLEDAKIMYERALEGREKALGPDNPHTLSTVNRIGSLHLDRGQLEDAKIMCERALRGFEKTLGPGHRKMLLAIHYLAVIFKDQGQLKDAKMMCERILQEYDKMLEPTVVETYVPALKILQTLAFLFKQQGEAFEAISCYQQAQNGFLSVFGPDDEQYVTICGKINSLQSSMEEHSISPGAAQAEECKEVD</sequence>
<keyword evidence="3" id="KW-1185">Reference proteome</keyword>
<name>A0AAE0CX19_COLKA</name>
<protein>
    <submittedName>
        <fullName evidence="2">Nephrocystin-3-like protein 2</fullName>
    </submittedName>
</protein>
<keyword evidence="1" id="KW-0802">TPR repeat</keyword>
<dbReference type="PROSITE" id="PS50005">
    <property type="entry name" value="TPR"/>
    <property type="match status" value="2"/>
</dbReference>
<dbReference type="AlphaFoldDB" id="A0AAE0CX19"/>
<dbReference type="PRINTS" id="PR00381">
    <property type="entry name" value="KINESINLIGHT"/>
</dbReference>